<evidence type="ECO:0000259" key="1">
    <source>
        <dbReference type="PROSITE" id="PS50211"/>
    </source>
</evidence>
<evidence type="ECO:0000313" key="2">
    <source>
        <dbReference type="EMBL" id="KAJ8299543.1"/>
    </source>
</evidence>
<dbReference type="SMART" id="SM00799">
    <property type="entry name" value="DENN"/>
    <property type="match status" value="1"/>
</dbReference>
<dbReference type="InterPro" id="IPR043153">
    <property type="entry name" value="DENN_C"/>
</dbReference>
<organism evidence="2 3">
    <name type="scientific">Tegillarca granosa</name>
    <name type="common">Malaysian cockle</name>
    <name type="synonym">Anadara granosa</name>
    <dbReference type="NCBI Taxonomy" id="220873"/>
    <lineage>
        <taxon>Eukaryota</taxon>
        <taxon>Metazoa</taxon>
        <taxon>Spiralia</taxon>
        <taxon>Lophotrochozoa</taxon>
        <taxon>Mollusca</taxon>
        <taxon>Bivalvia</taxon>
        <taxon>Autobranchia</taxon>
        <taxon>Pteriomorphia</taxon>
        <taxon>Arcoida</taxon>
        <taxon>Arcoidea</taxon>
        <taxon>Arcidae</taxon>
        <taxon>Tegillarca</taxon>
    </lineage>
</organism>
<dbReference type="InterPro" id="IPR037516">
    <property type="entry name" value="Tripartite_DENN"/>
</dbReference>
<sequence>MIKRHIKIISTYVINYLFYDVHNLTKSVLWLPRYCNEKDWNFKQNLDDDKGGHLYLIKINTIAFIRFLLEQAKMFEIYEINSSSMVDMWSSSKPLGDAVKSKLGGLKKKLFSPDPNIRPKMESQMDTLRSRKKKLQIVKQRISLAFAVLDTWKRELEKEEETSTSTDEDSLVDVKEIVKRIEHCTLVRQRTFKGIHKTRQVQQQIYPQLFDYALIVTLQPKEDSTHYEPKIIYKFPDHLTCKSARIPLRKVIIDKDGLFTHGTSVLEPNISVPQFCFPDALDFDVKSASPAAKSESYSFVLTNEDGERVYGYCRRFVVLLYLVFRQHMLRSKPIRTPAGLPEVVCIISPVNASNMYNYLLDEIEKHRQVNLETAQELIAAAFGRPLPNPGNVVHVRTLVRTYIGIGLIPFICFCSLDYLSNSCSIAQRYYSMDEEGEMGTIFLKRSLDSRVDNVNCDFLLKLGYDKLMKIFSCILLERSVLFCAKHLSTLSQTVHALTSLLYPFHWQHTYIPVLPESMIDIVCSPTPFLIGILTSNLPQVEKLPVEEIVKILKVQISILYVVIIDLDKKQLLRSQGDEGTLLPKKLQKAIKTVLNLCKIDSDQDIGFITNIKD</sequence>
<name>A0ABQ9E248_TEGGR</name>
<dbReference type="PROSITE" id="PS50211">
    <property type="entry name" value="DENN"/>
    <property type="match status" value="1"/>
</dbReference>
<proteinExistence type="predicted"/>
<dbReference type="Gene3D" id="3.30.450.200">
    <property type="match status" value="1"/>
</dbReference>
<dbReference type="PANTHER" id="PTHR15288:SF0">
    <property type="entry name" value="UDENN DOMAIN-CONTAINING PROTEIN"/>
    <property type="match status" value="1"/>
</dbReference>
<dbReference type="Pfam" id="PF03456">
    <property type="entry name" value="uDENN"/>
    <property type="match status" value="1"/>
</dbReference>
<dbReference type="SMART" id="SM00800">
    <property type="entry name" value="uDENN"/>
    <property type="match status" value="1"/>
</dbReference>
<dbReference type="Gene3D" id="3.40.50.11500">
    <property type="match status" value="1"/>
</dbReference>
<evidence type="ECO:0000313" key="3">
    <source>
        <dbReference type="Proteomes" id="UP001217089"/>
    </source>
</evidence>
<dbReference type="EMBL" id="JARBDR010000921">
    <property type="protein sequence ID" value="KAJ8299543.1"/>
    <property type="molecule type" value="Genomic_DNA"/>
</dbReference>
<dbReference type="InterPro" id="IPR001194">
    <property type="entry name" value="cDENN_dom"/>
</dbReference>
<dbReference type="InterPro" id="IPR005113">
    <property type="entry name" value="uDENN_dom"/>
</dbReference>
<dbReference type="Proteomes" id="UP001217089">
    <property type="component" value="Unassembled WGS sequence"/>
</dbReference>
<feature type="domain" description="UDENN" evidence="1">
    <location>
        <begin position="211"/>
        <end position="613"/>
    </location>
</feature>
<keyword evidence="3" id="KW-1185">Reference proteome</keyword>
<protein>
    <recommendedName>
        <fullName evidence="1">UDENN domain-containing protein</fullName>
    </recommendedName>
</protein>
<dbReference type="InterPro" id="IPR051942">
    <property type="entry name" value="DENN_domain_containing_2"/>
</dbReference>
<reference evidence="2 3" key="1">
    <citation type="submission" date="2022-12" db="EMBL/GenBank/DDBJ databases">
        <title>Chromosome-level genome of Tegillarca granosa.</title>
        <authorList>
            <person name="Kim J."/>
        </authorList>
    </citation>
    <scope>NUCLEOTIDE SEQUENCE [LARGE SCALE GENOMIC DNA]</scope>
    <source>
        <strain evidence="2">Teg-2019</strain>
        <tissue evidence="2">Adductor muscle</tissue>
    </source>
</reference>
<dbReference type="PANTHER" id="PTHR15288">
    <property type="entry name" value="DENN DOMAIN-CONTAINING PROTEIN 2"/>
    <property type="match status" value="1"/>
</dbReference>
<gene>
    <name evidence="2" type="ORF">KUTeg_023603</name>
</gene>
<dbReference type="Pfam" id="PF02141">
    <property type="entry name" value="DENN"/>
    <property type="match status" value="1"/>
</dbReference>
<accession>A0ABQ9E248</accession>
<comment type="caution">
    <text evidence="2">The sequence shown here is derived from an EMBL/GenBank/DDBJ whole genome shotgun (WGS) entry which is preliminary data.</text>
</comment>